<dbReference type="InParanoid" id="A0A0P0X125"/>
<dbReference type="AlphaFoldDB" id="A0A0P0X125"/>
<organism evidence="1 2">
    <name type="scientific">Oryza sativa subsp. japonica</name>
    <name type="common">Rice</name>
    <dbReference type="NCBI Taxonomy" id="39947"/>
    <lineage>
        <taxon>Eukaryota</taxon>
        <taxon>Viridiplantae</taxon>
        <taxon>Streptophyta</taxon>
        <taxon>Embryophyta</taxon>
        <taxon>Tracheophyta</taxon>
        <taxon>Spermatophyta</taxon>
        <taxon>Magnoliopsida</taxon>
        <taxon>Liliopsida</taxon>
        <taxon>Poales</taxon>
        <taxon>Poaceae</taxon>
        <taxon>BOP clade</taxon>
        <taxon>Oryzoideae</taxon>
        <taxon>Oryzeae</taxon>
        <taxon>Oryzinae</taxon>
        <taxon>Oryza</taxon>
        <taxon>Oryza sativa</taxon>
    </lineage>
</organism>
<dbReference type="EMBL" id="AP014962">
    <property type="protein sequence ID" value="BAS99533.1"/>
    <property type="molecule type" value="Genomic_DNA"/>
</dbReference>
<proteinExistence type="predicted"/>
<reference evidence="2" key="1">
    <citation type="journal article" date="2005" name="Nature">
        <title>The map-based sequence of the rice genome.</title>
        <authorList>
            <consortium name="International rice genome sequencing project (IRGSP)"/>
            <person name="Matsumoto T."/>
            <person name="Wu J."/>
            <person name="Kanamori H."/>
            <person name="Katayose Y."/>
            <person name="Fujisawa M."/>
            <person name="Namiki N."/>
            <person name="Mizuno H."/>
            <person name="Yamamoto K."/>
            <person name="Antonio B.A."/>
            <person name="Baba T."/>
            <person name="Sakata K."/>
            <person name="Nagamura Y."/>
            <person name="Aoki H."/>
            <person name="Arikawa K."/>
            <person name="Arita K."/>
            <person name="Bito T."/>
            <person name="Chiden Y."/>
            <person name="Fujitsuka N."/>
            <person name="Fukunaka R."/>
            <person name="Hamada M."/>
            <person name="Harada C."/>
            <person name="Hayashi A."/>
            <person name="Hijishita S."/>
            <person name="Honda M."/>
            <person name="Hosokawa S."/>
            <person name="Ichikawa Y."/>
            <person name="Idonuma A."/>
            <person name="Iijima M."/>
            <person name="Ikeda M."/>
            <person name="Ikeno M."/>
            <person name="Ito K."/>
            <person name="Ito S."/>
            <person name="Ito T."/>
            <person name="Ito Y."/>
            <person name="Ito Y."/>
            <person name="Iwabuchi A."/>
            <person name="Kamiya K."/>
            <person name="Karasawa W."/>
            <person name="Kurita K."/>
            <person name="Katagiri S."/>
            <person name="Kikuta A."/>
            <person name="Kobayashi H."/>
            <person name="Kobayashi N."/>
            <person name="Machita K."/>
            <person name="Maehara T."/>
            <person name="Masukawa M."/>
            <person name="Mizubayashi T."/>
            <person name="Mukai Y."/>
            <person name="Nagasaki H."/>
            <person name="Nagata Y."/>
            <person name="Naito S."/>
            <person name="Nakashima M."/>
            <person name="Nakama Y."/>
            <person name="Nakamichi Y."/>
            <person name="Nakamura M."/>
            <person name="Meguro A."/>
            <person name="Negishi M."/>
            <person name="Ohta I."/>
            <person name="Ohta T."/>
            <person name="Okamoto M."/>
            <person name="Ono N."/>
            <person name="Saji S."/>
            <person name="Sakaguchi M."/>
            <person name="Sakai K."/>
            <person name="Shibata M."/>
            <person name="Shimokawa T."/>
            <person name="Song J."/>
            <person name="Takazaki Y."/>
            <person name="Terasawa K."/>
            <person name="Tsugane M."/>
            <person name="Tsuji K."/>
            <person name="Ueda S."/>
            <person name="Waki K."/>
            <person name="Yamagata H."/>
            <person name="Yamamoto M."/>
            <person name="Yamamoto S."/>
            <person name="Yamane H."/>
            <person name="Yoshiki S."/>
            <person name="Yoshihara R."/>
            <person name="Yukawa K."/>
            <person name="Zhong H."/>
            <person name="Yano M."/>
            <person name="Yuan Q."/>
            <person name="Ouyang S."/>
            <person name="Liu J."/>
            <person name="Jones K.M."/>
            <person name="Gansberger K."/>
            <person name="Moffat K."/>
            <person name="Hill J."/>
            <person name="Bera J."/>
            <person name="Fadrosh D."/>
            <person name="Jin S."/>
            <person name="Johri S."/>
            <person name="Kim M."/>
            <person name="Overton L."/>
            <person name="Reardon M."/>
            <person name="Tsitrin T."/>
            <person name="Vuong H."/>
            <person name="Weaver B."/>
            <person name="Ciecko A."/>
            <person name="Tallon L."/>
            <person name="Jackson J."/>
            <person name="Pai G."/>
            <person name="Aken S.V."/>
            <person name="Utterback T."/>
            <person name="Reidmuller S."/>
            <person name="Feldblyum T."/>
            <person name="Hsiao J."/>
            <person name="Zismann V."/>
            <person name="Iobst S."/>
            <person name="de Vazeille A.R."/>
            <person name="Buell C.R."/>
            <person name="Ying K."/>
            <person name="Li Y."/>
            <person name="Lu T."/>
            <person name="Huang Y."/>
            <person name="Zhao Q."/>
            <person name="Feng Q."/>
            <person name="Zhang L."/>
            <person name="Zhu J."/>
            <person name="Weng Q."/>
            <person name="Mu J."/>
            <person name="Lu Y."/>
            <person name="Fan D."/>
            <person name="Liu Y."/>
            <person name="Guan J."/>
            <person name="Zhang Y."/>
            <person name="Yu S."/>
            <person name="Liu X."/>
            <person name="Zhang Y."/>
            <person name="Hong G."/>
            <person name="Han B."/>
            <person name="Choisne N."/>
            <person name="Demange N."/>
            <person name="Orjeda G."/>
            <person name="Samain S."/>
            <person name="Cattolico L."/>
            <person name="Pelletier E."/>
            <person name="Couloux A."/>
            <person name="Segurens B."/>
            <person name="Wincker P."/>
            <person name="D'Hont A."/>
            <person name="Scarpelli C."/>
            <person name="Weissenbach J."/>
            <person name="Salanoubat M."/>
            <person name="Quetier F."/>
            <person name="Yu Y."/>
            <person name="Kim H.R."/>
            <person name="Rambo T."/>
            <person name="Currie J."/>
            <person name="Collura K."/>
            <person name="Luo M."/>
            <person name="Yang T."/>
            <person name="Ammiraju J.S.S."/>
            <person name="Engler F."/>
            <person name="Soderlund C."/>
            <person name="Wing R.A."/>
            <person name="Palmer L.E."/>
            <person name="de la Bastide M."/>
            <person name="Spiegel L."/>
            <person name="Nascimento L."/>
            <person name="Zutavern T."/>
            <person name="O'Shaughnessy A."/>
            <person name="Dike S."/>
            <person name="Dedhia N."/>
            <person name="Preston R."/>
            <person name="Balija V."/>
            <person name="McCombie W.R."/>
            <person name="Chow T."/>
            <person name="Chen H."/>
            <person name="Chung M."/>
            <person name="Chen C."/>
            <person name="Shaw J."/>
            <person name="Wu H."/>
            <person name="Hsiao K."/>
            <person name="Chao Y."/>
            <person name="Chu M."/>
            <person name="Cheng C."/>
            <person name="Hour A."/>
            <person name="Lee P."/>
            <person name="Lin S."/>
            <person name="Lin Y."/>
            <person name="Liou J."/>
            <person name="Liu S."/>
            <person name="Hsing Y."/>
            <person name="Raghuvanshi S."/>
            <person name="Mohanty A."/>
            <person name="Bharti A.K."/>
            <person name="Gaur A."/>
            <person name="Gupta V."/>
            <person name="Kumar D."/>
            <person name="Ravi V."/>
            <person name="Vij S."/>
            <person name="Kapur A."/>
            <person name="Khurana P."/>
            <person name="Khurana P."/>
            <person name="Khurana J.P."/>
            <person name="Tyagi A.K."/>
            <person name="Gaikwad K."/>
            <person name="Singh A."/>
            <person name="Dalal V."/>
            <person name="Srivastava S."/>
            <person name="Dixit A."/>
            <person name="Pal A.K."/>
            <person name="Ghazi I.A."/>
            <person name="Yadav M."/>
            <person name="Pandit A."/>
            <person name="Bhargava A."/>
            <person name="Sureshbabu K."/>
            <person name="Batra K."/>
            <person name="Sharma T.R."/>
            <person name="Mohapatra T."/>
            <person name="Singh N.K."/>
            <person name="Messing J."/>
            <person name="Nelson A.B."/>
            <person name="Fuks G."/>
            <person name="Kavchok S."/>
            <person name="Keizer G."/>
            <person name="Linton E."/>
            <person name="Llaca V."/>
            <person name="Song R."/>
            <person name="Tanyolac B."/>
            <person name="Young S."/>
            <person name="Ho-Il K."/>
            <person name="Hahn J.H."/>
            <person name="Sangsakoo G."/>
            <person name="Vanavichit A."/>
            <person name="de Mattos Luiz.A.T."/>
            <person name="Zimmer P.D."/>
            <person name="Malone G."/>
            <person name="Dellagostin O."/>
            <person name="de Oliveira A.C."/>
            <person name="Bevan M."/>
            <person name="Bancroft I."/>
            <person name="Minx P."/>
            <person name="Cordum H."/>
            <person name="Wilson R."/>
            <person name="Cheng Z."/>
            <person name="Jin W."/>
            <person name="Jiang J."/>
            <person name="Leong S.A."/>
            <person name="Iwama H."/>
            <person name="Gojobori T."/>
            <person name="Itoh T."/>
            <person name="Niimura Y."/>
            <person name="Fujii Y."/>
            <person name="Habara T."/>
            <person name="Sakai H."/>
            <person name="Sato Y."/>
            <person name="Wilson G."/>
            <person name="Kumar K."/>
            <person name="McCouch S."/>
            <person name="Juretic N."/>
            <person name="Hoen D."/>
            <person name="Wright S."/>
            <person name="Bruskiewich R."/>
            <person name="Bureau T."/>
            <person name="Miyao A."/>
            <person name="Hirochika H."/>
            <person name="Nishikawa T."/>
            <person name="Kadowaki K."/>
            <person name="Sugiura M."/>
            <person name="Burr B."/>
            <person name="Sasaki T."/>
        </authorList>
    </citation>
    <scope>NUCLEOTIDE SEQUENCE [LARGE SCALE GENOMIC DNA]</scope>
    <source>
        <strain evidence="2">cv. Nipponbare</strain>
    </source>
</reference>
<dbReference type="PaxDb" id="39947-A0A0P0X125"/>
<evidence type="ECO:0000313" key="1">
    <source>
        <dbReference type="EMBL" id="BAS99533.1"/>
    </source>
</evidence>
<accession>A0A0P0X125</accession>
<gene>
    <name evidence="1" type="ordered locus">Os06g0720100</name>
    <name evidence="1" type="ORF">OSNPB_060720100</name>
</gene>
<dbReference type="Gramene" id="Os06t0720100-00">
    <property type="protein sequence ID" value="Os06t0720100-00"/>
    <property type="gene ID" value="Os06g0720100"/>
</dbReference>
<sequence length="142" mass="15460">MMPNCFQNRFTAAVGICRFDEFSTKMKSIALANPSGQHRVAGACCVAAATPGGTRREDESTTAILCTDEMMLHMYCCAMAGTLPCRWLSNTNWNAIVITALELAAAIDAADPAPWRRCFEHGSKIQHAVRARCVRGESIGMM</sequence>
<protein>
    <submittedName>
        <fullName evidence="1">Os06g0720100 protein</fullName>
    </submittedName>
</protein>
<reference evidence="1 2" key="3">
    <citation type="journal article" date="2013" name="Rice">
        <title>Improvement of the Oryza sativa Nipponbare reference genome using next generation sequence and optical map data.</title>
        <authorList>
            <person name="Kawahara Y."/>
            <person name="de la Bastide M."/>
            <person name="Hamilton J.P."/>
            <person name="Kanamori H."/>
            <person name="McCombie W.R."/>
            <person name="Ouyang S."/>
            <person name="Schwartz D.C."/>
            <person name="Tanaka T."/>
            <person name="Wu J."/>
            <person name="Zhou S."/>
            <person name="Childs K.L."/>
            <person name="Davidson R.M."/>
            <person name="Lin H."/>
            <person name="Quesada-Ocampo L."/>
            <person name="Vaillancourt B."/>
            <person name="Sakai H."/>
            <person name="Lee S.S."/>
            <person name="Kim J."/>
            <person name="Numa H."/>
            <person name="Itoh T."/>
            <person name="Buell C.R."/>
            <person name="Matsumoto T."/>
        </authorList>
    </citation>
    <scope>NUCLEOTIDE SEQUENCE [LARGE SCALE GENOMIC DNA]</scope>
    <source>
        <strain evidence="2">cv. Nipponbare</strain>
    </source>
</reference>
<keyword evidence="2" id="KW-1185">Reference proteome</keyword>
<name>A0A0P0X125_ORYSJ</name>
<evidence type="ECO:0000313" key="2">
    <source>
        <dbReference type="Proteomes" id="UP000059680"/>
    </source>
</evidence>
<dbReference type="Proteomes" id="UP000059680">
    <property type="component" value="Chromosome 6"/>
</dbReference>
<reference evidence="1 2" key="2">
    <citation type="journal article" date="2013" name="Plant Cell Physiol.">
        <title>Rice Annotation Project Database (RAP-DB): an integrative and interactive database for rice genomics.</title>
        <authorList>
            <person name="Sakai H."/>
            <person name="Lee S.S."/>
            <person name="Tanaka T."/>
            <person name="Numa H."/>
            <person name="Kim J."/>
            <person name="Kawahara Y."/>
            <person name="Wakimoto H."/>
            <person name="Yang C.C."/>
            <person name="Iwamoto M."/>
            <person name="Abe T."/>
            <person name="Yamada Y."/>
            <person name="Muto A."/>
            <person name="Inokuchi H."/>
            <person name="Ikemura T."/>
            <person name="Matsumoto T."/>
            <person name="Sasaki T."/>
            <person name="Itoh T."/>
        </authorList>
    </citation>
    <scope>NUCLEOTIDE SEQUENCE [LARGE SCALE GENOMIC DNA]</scope>
    <source>
        <strain evidence="2">cv. Nipponbare</strain>
    </source>
</reference>